<dbReference type="Gene3D" id="2.60.120.10">
    <property type="entry name" value="Jelly Rolls"/>
    <property type="match status" value="2"/>
</dbReference>
<accession>A0A2T4UNW0</accession>
<gene>
    <name evidence="2" type="ORF">C1I63_18395</name>
</gene>
<dbReference type="InterPro" id="IPR013096">
    <property type="entry name" value="Cupin_2"/>
</dbReference>
<keyword evidence="3" id="KW-1185">Reference proteome</keyword>
<protein>
    <submittedName>
        <fullName evidence="2">Cupin domain-containing protein</fullName>
    </submittedName>
</protein>
<sequence length="339" mass="36916">MTETNVERNSSLAVLFDDLPGEAVPYAIAAGEGRRTLVGGMLVTEIARPIDTGAAFAAAWVSGPLGARVPAARAEEELFLFVVDGVVELDLDGALHRLTPGDSAHIAAGDLVGWTMRAHTNRILHYSSEGRRQEQLVRMGAAFSGHSHQSEAQLLDPASWADLGAEYGVTLAGTGEDPAASGRSRIVRAADGERWASHAQLNSYLARARDTDGSYFAMHTRGARSPWIPRHRHHLHTENFLCLDGRARIEANGTDILLTRGDFLHAPAGTIHSFRFERSDTQMLGLLTTGIFEPFFEFMNEPTRERTPDESGEPWFPVAAFEQARAELDVEVVGPPPES</sequence>
<dbReference type="RefSeq" id="WP_107576020.1">
    <property type="nucleotide sequence ID" value="NZ_PZPL01000002.1"/>
</dbReference>
<dbReference type="InterPro" id="IPR011051">
    <property type="entry name" value="RmlC_Cupin_sf"/>
</dbReference>
<comment type="caution">
    <text evidence="2">The sequence shown here is derived from an EMBL/GenBank/DDBJ whole genome shotgun (WGS) entry which is preliminary data.</text>
</comment>
<dbReference type="Proteomes" id="UP000241085">
    <property type="component" value="Unassembled WGS sequence"/>
</dbReference>
<dbReference type="PANTHER" id="PTHR36440">
    <property type="entry name" value="PUTATIVE (AFU_ORTHOLOGUE AFUA_8G07350)-RELATED"/>
    <property type="match status" value="1"/>
</dbReference>
<dbReference type="EMBL" id="PZPL01000002">
    <property type="protein sequence ID" value="PTL71212.1"/>
    <property type="molecule type" value="Genomic_DNA"/>
</dbReference>
<organism evidence="2 3">
    <name type="scientific">Rathayibacter caricis DSM 15933</name>
    <dbReference type="NCBI Taxonomy" id="1328867"/>
    <lineage>
        <taxon>Bacteria</taxon>
        <taxon>Bacillati</taxon>
        <taxon>Actinomycetota</taxon>
        <taxon>Actinomycetes</taxon>
        <taxon>Micrococcales</taxon>
        <taxon>Microbacteriaceae</taxon>
        <taxon>Rathayibacter</taxon>
    </lineage>
</organism>
<dbReference type="InterPro" id="IPR053146">
    <property type="entry name" value="QDO-like"/>
</dbReference>
<dbReference type="InterPro" id="IPR014710">
    <property type="entry name" value="RmlC-like_jellyroll"/>
</dbReference>
<dbReference type="AlphaFoldDB" id="A0A2T4UNW0"/>
<dbReference type="Pfam" id="PF07883">
    <property type="entry name" value="Cupin_2"/>
    <property type="match status" value="1"/>
</dbReference>
<dbReference type="SUPFAM" id="SSF51182">
    <property type="entry name" value="RmlC-like cupins"/>
    <property type="match status" value="1"/>
</dbReference>
<proteinExistence type="predicted"/>
<feature type="domain" description="Cupin type-2" evidence="1">
    <location>
        <begin position="228"/>
        <end position="278"/>
    </location>
</feature>
<dbReference type="PANTHER" id="PTHR36440:SF1">
    <property type="entry name" value="PUTATIVE (AFU_ORTHOLOGUE AFUA_8G07350)-RELATED"/>
    <property type="match status" value="1"/>
</dbReference>
<evidence type="ECO:0000313" key="3">
    <source>
        <dbReference type="Proteomes" id="UP000241085"/>
    </source>
</evidence>
<dbReference type="CDD" id="cd02215">
    <property type="entry name" value="cupin_QDO_N_C"/>
    <property type="match status" value="1"/>
</dbReference>
<reference evidence="2 3" key="1">
    <citation type="submission" date="2018-03" db="EMBL/GenBank/DDBJ databases">
        <title>Bacteriophage NCPPB3778 and a type I-E CRISPR drive the evolution of the US Biological Select Agent, Rathayibacter toxicus.</title>
        <authorList>
            <person name="Davis E.W.II."/>
            <person name="Tabima J.F."/>
            <person name="Weisberg A.J."/>
            <person name="Dantas Lopes L."/>
            <person name="Wiseman M.S."/>
            <person name="Wiseman M.S."/>
            <person name="Pupko T."/>
            <person name="Belcher M.S."/>
            <person name="Sechler A.J."/>
            <person name="Tancos M.A."/>
            <person name="Schroeder B.K."/>
            <person name="Murray T.D."/>
            <person name="Luster D.G."/>
            <person name="Schneider W.L."/>
            <person name="Rogers E."/>
            <person name="Andreote F.D."/>
            <person name="Grunwald N.J."/>
            <person name="Putnam M.L."/>
            <person name="Chang J.H."/>
        </authorList>
    </citation>
    <scope>NUCLEOTIDE SEQUENCE [LARGE SCALE GENOMIC DNA]</scope>
    <source>
        <strain evidence="2 3">DSM 15933</strain>
    </source>
</reference>
<evidence type="ECO:0000259" key="1">
    <source>
        <dbReference type="Pfam" id="PF07883"/>
    </source>
</evidence>
<evidence type="ECO:0000313" key="2">
    <source>
        <dbReference type="EMBL" id="PTL71212.1"/>
    </source>
</evidence>
<name>A0A2T4UNW0_9MICO</name>